<protein>
    <recommendedName>
        <fullName evidence="9">Histidine biosynthesis bifunctional protein HisIE</fullName>
        <ecNumber evidence="8">3.5.4.19</ecNumber>
        <ecNumber evidence="7">3.6.1.31</ecNumber>
    </recommendedName>
</protein>
<dbReference type="AlphaFoldDB" id="A0A1F4U8L2"/>
<comment type="catalytic activity">
    <reaction evidence="1">
        <text>1-(5-phospho-beta-D-ribosyl)-5'-AMP + H2O = 1-(5-phospho-beta-D-ribosyl)-5-[(5-phospho-beta-D-ribosylamino)methylideneamino]imidazole-4-carboxamide</text>
        <dbReference type="Rhea" id="RHEA:20049"/>
        <dbReference type="ChEBI" id="CHEBI:15377"/>
        <dbReference type="ChEBI" id="CHEBI:58435"/>
        <dbReference type="ChEBI" id="CHEBI:59457"/>
        <dbReference type="EC" id="3.5.4.19"/>
    </reaction>
</comment>
<evidence type="ECO:0000313" key="15">
    <source>
        <dbReference type="Proteomes" id="UP000177025"/>
    </source>
</evidence>
<evidence type="ECO:0000313" key="14">
    <source>
        <dbReference type="EMBL" id="OGC41241.1"/>
    </source>
</evidence>
<evidence type="ECO:0000256" key="6">
    <source>
        <dbReference type="ARBA" id="ARBA00008299"/>
    </source>
</evidence>
<evidence type="ECO:0000256" key="11">
    <source>
        <dbReference type="ARBA" id="ARBA00022801"/>
    </source>
</evidence>
<dbReference type="PANTHER" id="PTHR42945">
    <property type="entry name" value="HISTIDINE BIOSYNTHESIS BIFUNCTIONAL PROTEIN"/>
    <property type="match status" value="1"/>
</dbReference>
<keyword evidence="11" id="KW-0378">Hydrolase</keyword>
<keyword evidence="10" id="KW-0028">Amino-acid biosynthesis</keyword>
<evidence type="ECO:0000256" key="8">
    <source>
        <dbReference type="ARBA" id="ARBA00012721"/>
    </source>
</evidence>
<dbReference type="InterPro" id="IPR002496">
    <property type="entry name" value="PRib_AMP_CycHydrolase_dom"/>
</dbReference>
<dbReference type="InterPro" id="IPR038019">
    <property type="entry name" value="PRib_AMP_CycHydrolase_sf"/>
</dbReference>
<feature type="non-terminal residue" evidence="14">
    <location>
        <position position="1"/>
    </location>
</feature>
<dbReference type="Proteomes" id="UP000177025">
    <property type="component" value="Unassembled WGS sequence"/>
</dbReference>
<evidence type="ECO:0000256" key="10">
    <source>
        <dbReference type="ARBA" id="ARBA00022605"/>
    </source>
</evidence>
<dbReference type="EC" id="3.6.1.31" evidence="7"/>
<feature type="domain" description="Phosphoribosyl-AMP cyclohydrolase" evidence="13">
    <location>
        <begin position="17"/>
        <end position="90"/>
    </location>
</feature>
<dbReference type="GO" id="GO:0000105">
    <property type="term" value="P:L-histidine biosynthetic process"/>
    <property type="evidence" value="ECO:0007669"/>
    <property type="project" value="UniProtKB-UniPathway"/>
</dbReference>
<dbReference type="GO" id="GO:0004636">
    <property type="term" value="F:phosphoribosyl-ATP diphosphatase activity"/>
    <property type="evidence" value="ECO:0007669"/>
    <property type="project" value="UniProtKB-EC"/>
</dbReference>
<accession>A0A1F4U8L2</accession>
<name>A0A1F4U8L2_UNCW3</name>
<organism evidence="14 15">
    <name type="scientific">candidate division WOR-3 bacterium RBG_13_43_14</name>
    <dbReference type="NCBI Taxonomy" id="1802590"/>
    <lineage>
        <taxon>Bacteria</taxon>
        <taxon>Bacteria division WOR-3</taxon>
    </lineage>
</organism>
<evidence type="ECO:0000259" key="13">
    <source>
        <dbReference type="Pfam" id="PF01502"/>
    </source>
</evidence>
<comment type="pathway">
    <text evidence="4">Amino-acid biosynthesis; L-histidine biosynthesis; L-histidine from 5-phospho-alpha-D-ribose 1-diphosphate: step 2/9.</text>
</comment>
<comment type="pathway">
    <text evidence="3">Amino-acid biosynthesis; L-histidine biosynthesis; L-histidine from 5-phospho-alpha-D-ribose 1-diphosphate: step 3/9.</text>
</comment>
<proteinExistence type="inferred from homology"/>
<dbReference type="Pfam" id="PF01502">
    <property type="entry name" value="PRA-CH"/>
    <property type="match status" value="1"/>
</dbReference>
<dbReference type="UniPathway" id="UPA00031">
    <property type="reaction ID" value="UER00008"/>
</dbReference>
<dbReference type="Gene3D" id="3.10.20.810">
    <property type="entry name" value="Phosphoribosyl-AMP cyclohydrolase"/>
    <property type="match status" value="1"/>
</dbReference>
<keyword evidence="12" id="KW-0368">Histidine biosynthesis</keyword>
<sequence length="90" mass="10642">FVRTRMICQDQNGHVLMLAYSNNESIRHAFETRKMHYFSRSRKKLWLKGRTSGNLQELIRMRADCDQDTLLATVKQKGYACHRGSYSCFH</sequence>
<evidence type="ECO:0000256" key="2">
    <source>
        <dbReference type="ARBA" id="ARBA00001460"/>
    </source>
</evidence>
<evidence type="ECO:0000256" key="4">
    <source>
        <dbReference type="ARBA" id="ARBA00005204"/>
    </source>
</evidence>
<evidence type="ECO:0000256" key="7">
    <source>
        <dbReference type="ARBA" id="ARBA00012414"/>
    </source>
</evidence>
<evidence type="ECO:0000256" key="12">
    <source>
        <dbReference type="ARBA" id="ARBA00023102"/>
    </source>
</evidence>
<evidence type="ECO:0000256" key="5">
    <source>
        <dbReference type="ARBA" id="ARBA00007731"/>
    </source>
</evidence>
<dbReference type="FunFam" id="3.10.20.810:FF:000001">
    <property type="entry name" value="Histidine biosynthesis bifunctional protein HisIE"/>
    <property type="match status" value="1"/>
</dbReference>
<dbReference type="EMBL" id="MEUM01000115">
    <property type="protein sequence ID" value="OGC41241.1"/>
    <property type="molecule type" value="Genomic_DNA"/>
</dbReference>
<evidence type="ECO:0000256" key="9">
    <source>
        <dbReference type="ARBA" id="ARBA00017720"/>
    </source>
</evidence>
<comment type="caution">
    <text evidence="14">The sequence shown here is derived from an EMBL/GenBank/DDBJ whole genome shotgun (WGS) entry which is preliminary data.</text>
</comment>
<comment type="similarity">
    <text evidence="5">In the C-terminal section; belongs to the PRA-PH family.</text>
</comment>
<gene>
    <name evidence="14" type="ORF">A2Y85_03465</name>
</gene>
<dbReference type="SUPFAM" id="SSF141734">
    <property type="entry name" value="HisI-like"/>
    <property type="match status" value="1"/>
</dbReference>
<comment type="similarity">
    <text evidence="6">In the N-terminal section; belongs to the PRA-CH family.</text>
</comment>
<reference evidence="14 15" key="1">
    <citation type="journal article" date="2016" name="Nat. Commun.">
        <title>Thousands of microbial genomes shed light on interconnected biogeochemical processes in an aquifer system.</title>
        <authorList>
            <person name="Anantharaman K."/>
            <person name="Brown C.T."/>
            <person name="Hug L.A."/>
            <person name="Sharon I."/>
            <person name="Castelle C.J."/>
            <person name="Probst A.J."/>
            <person name="Thomas B.C."/>
            <person name="Singh A."/>
            <person name="Wilkins M.J."/>
            <person name="Karaoz U."/>
            <person name="Brodie E.L."/>
            <person name="Williams K.H."/>
            <person name="Hubbard S.S."/>
            <person name="Banfield J.F."/>
        </authorList>
    </citation>
    <scope>NUCLEOTIDE SEQUENCE [LARGE SCALE GENOMIC DNA]</scope>
</reference>
<dbReference type="PANTHER" id="PTHR42945:SF1">
    <property type="entry name" value="HISTIDINE BIOSYNTHESIS BIFUNCTIONAL PROTEIN HIS7"/>
    <property type="match status" value="1"/>
</dbReference>
<evidence type="ECO:0000256" key="3">
    <source>
        <dbReference type="ARBA" id="ARBA00005169"/>
    </source>
</evidence>
<dbReference type="GO" id="GO:0004635">
    <property type="term" value="F:phosphoribosyl-AMP cyclohydrolase activity"/>
    <property type="evidence" value="ECO:0007669"/>
    <property type="project" value="UniProtKB-EC"/>
</dbReference>
<dbReference type="EC" id="3.5.4.19" evidence="8"/>
<evidence type="ECO:0000256" key="1">
    <source>
        <dbReference type="ARBA" id="ARBA00000024"/>
    </source>
</evidence>
<comment type="catalytic activity">
    <reaction evidence="2">
        <text>1-(5-phospho-beta-D-ribosyl)-ATP + H2O = 1-(5-phospho-beta-D-ribosyl)-5'-AMP + diphosphate + H(+)</text>
        <dbReference type="Rhea" id="RHEA:22828"/>
        <dbReference type="ChEBI" id="CHEBI:15377"/>
        <dbReference type="ChEBI" id="CHEBI:15378"/>
        <dbReference type="ChEBI" id="CHEBI:33019"/>
        <dbReference type="ChEBI" id="CHEBI:59457"/>
        <dbReference type="ChEBI" id="CHEBI:73183"/>
        <dbReference type="EC" id="3.6.1.31"/>
    </reaction>
</comment>